<dbReference type="AlphaFoldDB" id="A0A212C902"/>
<reference evidence="6 7" key="1">
    <citation type="journal article" date="2018" name="Mol. Genet. Genomics">
        <title>The red deer Cervus elaphus genome CerEla1.0: sequencing, annotating, genes, and chromosomes.</title>
        <authorList>
            <person name="Bana N.A."/>
            <person name="Nyiri A."/>
            <person name="Nagy J."/>
            <person name="Frank K."/>
            <person name="Nagy T."/>
            <person name="Steger V."/>
            <person name="Schiller M."/>
            <person name="Lakatos P."/>
            <person name="Sugar L."/>
            <person name="Horn P."/>
            <person name="Barta E."/>
            <person name="Orosz L."/>
        </authorList>
    </citation>
    <scope>NUCLEOTIDE SEQUENCE [LARGE SCALE GENOMIC DNA]</scope>
    <source>
        <strain evidence="6">Hungarian</strain>
    </source>
</reference>
<evidence type="ECO:0000313" key="6">
    <source>
        <dbReference type="EMBL" id="OWK02471.1"/>
    </source>
</evidence>
<dbReference type="PANTHER" id="PTHR24064">
    <property type="entry name" value="SOLUTE CARRIER FAMILY 22 MEMBER"/>
    <property type="match status" value="1"/>
</dbReference>
<evidence type="ECO:0000313" key="7">
    <source>
        <dbReference type="Proteomes" id="UP000242450"/>
    </source>
</evidence>
<evidence type="ECO:0000256" key="1">
    <source>
        <dbReference type="ARBA" id="ARBA00004141"/>
    </source>
</evidence>
<feature type="transmembrane region" description="Helical" evidence="5">
    <location>
        <begin position="267"/>
        <end position="287"/>
    </location>
</feature>
<feature type="transmembrane region" description="Helical" evidence="5">
    <location>
        <begin position="162"/>
        <end position="185"/>
    </location>
</feature>
<feature type="transmembrane region" description="Helical" evidence="5">
    <location>
        <begin position="109"/>
        <end position="127"/>
    </location>
</feature>
<dbReference type="Proteomes" id="UP000242450">
    <property type="component" value="Chromosome 24"/>
</dbReference>
<evidence type="ECO:0000256" key="5">
    <source>
        <dbReference type="SAM" id="Phobius"/>
    </source>
</evidence>
<keyword evidence="4 5" id="KW-0472">Membrane</keyword>
<name>A0A212C902_CEREH</name>
<dbReference type="GO" id="GO:0016020">
    <property type="term" value="C:membrane"/>
    <property type="evidence" value="ECO:0007669"/>
    <property type="project" value="UniProtKB-SubCell"/>
</dbReference>
<gene>
    <name evidence="6" type="ORF">Celaphus_00010251</name>
</gene>
<evidence type="ECO:0000256" key="3">
    <source>
        <dbReference type="ARBA" id="ARBA00022989"/>
    </source>
</evidence>
<comment type="caution">
    <text evidence="6">The sequence shown here is derived from an EMBL/GenBank/DDBJ whole genome shotgun (WGS) entry which is preliminary data.</text>
</comment>
<keyword evidence="2 5" id="KW-0812">Transmembrane</keyword>
<proteinExistence type="predicted"/>
<organism evidence="6 7">
    <name type="scientific">Cervus elaphus hippelaphus</name>
    <name type="common">European red deer</name>
    <dbReference type="NCBI Taxonomy" id="46360"/>
    <lineage>
        <taxon>Eukaryota</taxon>
        <taxon>Metazoa</taxon>
        <taxon>Chordata</taxon>
        <taxon>Craniata</taxon>
        <taxon>Vertebrata</taxon>
        <taxon>Euteleostomi</taxon>
        <taxon>Mammalia</taxon>
        <taxon>Eutheria</taxon>
        <taxon>Laurasiatheria</taxon>
        <taxon>Artiodactyla</taxon>
        <taxon>Ruminantia</taxon>
        <taxon>Pecora</taxon>
        <taxon>Cervidae</taxon>
        <taxon>Cervinae</taxon>
        <taxon>Cervus</taxon>
    </lineage>
</organism>
<accession>A0A212C902</accession>
<keyword evidence="3 5" id="KW-1133">Transmembrane helix</keyword>
<evidence type="ECO:0000256" key="2">
    <source>
        <dbReference type="ARBA" id="ARBA00022692"/>
    </source>
</evidence>
<keyword evidence="7" id="KW-1185">Reference proteome</keyword>
<protein>
    <submittedName>
        <fullName evidence="6">Uncharacterized protein</fullName>
    </submittedName>
</protein>
<comment type="subcellular location">
    <subcellularLocation>
        <location evidence="1">Membrane</location>
        <topology evidence="1">Multi-pass membrane protein</topology>
    </subcellularLocation>
</comment>
<feature type="transmembrane region" description="Helical" evidence="5">
    <location>
        <begin position="197"/>
        <end position="219"/>
    </location>
</feature>
<dbReference type="EMBL" id="MKHE01000024">
    <property type="protein sequence ID" value="OWK02471.1"/>
    <property type="molecule type" value="Genomic_DNA"/>
</dbReference>
<feature type="transmembrane region" description="Helical" evidence="5">
    <location>
        <begin position="133"/>
        <end position="150"/>
    </location>
</feature>
<dbReference type="OrthoDB" id="5296287at2759"/>
<sequence>MFTQVFMVLDKAHYCSVTWVRNQTLNLSTAEQLPLSLPLDAAGGPEPCLMFQLPPDGASLEDILSHSFNETQLCEVGWVYPEGRPLSVENEIDSLLGLPLCNPRIGHTATLLVQLLLFAILGVSTAFVPSFELYVVLCFSVAAAVAGYTFSNVTLHEFVDSLVFYGLGLKVGDFGLNIYLTQLIFGAVEPPPCLPVVLVVLALVGKFALAAGFTIFYVNSAELFPTVIRTYRTYRTGSGAAGLDGVQSWLRQTGVGLVSIFSRIRGILMPLMILLGKYHVSLFVLIYGSLPIGASLLCPAARP</sequence>
<evidence type="ECO:0000256" key="4">
    <source>
        <dbReference type="ARBA" id="ARBA00023136"/>
    </source>
</evidence>